<keyword evidence="6 8" id="KW-0627">Porphyrin biosynthesis</keyword>
<protein>
    <recommendedName>
        <fullName evidence="8">Porphobilinogen deaminase</fullName>
        <shortName evidence="8">PBG</shortName>
        <ecNumber evidence="8">2.5.1.61</ecNumber>
    </recommendedName>
    <alternativeName>
        <fullName evidence="8">Hydroxymethylbilane synthase</fullName>
        <shortName evidence="8">HMBS</shortName>
    </alternativeName>
    <alternativeName>
        <fullName evidence="8">Pre-uroporphyrinogen synthase</fullName>
    </alternativeName>
</protein>
<evidence type="ECO:0000259" key="9">
    <source>
        <dbReference type="Pfam" id="PF01379"/>
    </source>
</evidence>
<evidence type="ECO:0000256" key="4">
    <source>
        <dbReference type="ARBA" id="ARBA00011245"/>
    </source>
</evidence>
<dbReference type="PIRSF" id="PIRSF001438">
    <property type="entry name" value="4pyrrol_synth_OHMeBilane_synth"/>
    <property type="match status" value="1"/>
</dbReference>
<dbReference type="InterPro" id="IPR022419">
    <property type="entry name" value="Porphobilin_deaminase_cofac_BS"/>
</dbReference>
<dbReference type="STRING" id="2741.SAMN04489866_10135"/>
<dbReference type="FunFam" id="3.40.190.10:FF:000004">
    <property type="entry name" value="Porphobilinogen deaminase"/>
    <property type="match status" value="1"/>
</dbReference>
<keyword evidence="5 8" id="KW-0808">Transferase</keyword>
<dbReference type="InterPro" id="IPR036803">
    <property type="entry name" value="Porphobilinogen_deaminase_C_sf"/>
</dbReference>
<evidence type="ECO:0000313" key="12">
    <source>
        <dbReference type="Proteomes" id="UP000198995"/>
    </source>
</evidence>
<accession>A0A1G6RK54</accession>
<feature type="domain" description="Porphobilinogen deaminase N-terminal" evidence="9">
    <location>
        <begin position="8"/>
        <end position="215"/>
    </location>
</feature>
<organism evidence="11 12">
    <name type="scientific">Peptococcus niger</name>
    <dbReference type="NCBI Taxonomy" id="2741"/>
    <lineage>
        <taxon>Bacteria</taxon>
        <taxon>Bacillati</taxon>
        <taxon>Bacillota</taxon>
        <taxon>Clostridia</taxon>
        <taxon>Eubacteriales</taxon>
        <taxon>Peptococcaceae</taxon>
        <taxon>Peptococcus</taxon>
    </lineage>
</organism>
<comment type="similarity">
    <text evidence="3 8">Belongs to the HMBS family.</text>
</comment>
<evidence type="ECO:0000256" key="8">
    <source>
        <dbReference type="HAMAP-Rule" id="MF_00260"/>
    </source>
</evidence>
<dbReference type="HAMAP" id="MF_00260">
    <property type="entry name" value="Porphobil_deam"/>
    <property type="match status" value="1"/>
</dbReference>
<dbReference type="Gene3D" id="3.30.160.40">
    <property type="entry name" value="Porphobilinogen deaminase, C-terminal domain"/>
    <property type="match status" value="1"/>
</dbReference>
<evidence type="ECO:0000256" key="3">
    <source>
        <dbReference type="ARBA" id="ARBA00005638"/>
    </source>
</evidence>
<dbReference type="InterPro" id="IPR022417">
    <property type="entry name" value="Porphobilin_deaminase_N"/>
</dbReference>
<dbReference type="CDD" id="cd13646">
    <property type="entry name" value="PBP2_EcHMBS_like"/>
    <property type="match status" value="1"/>
</dbReference>
<dbReference type="SUPFAM" id="SSF53850">
    <property type="entry name" value="Periplasmic binding protein-like II"/>
    <property type="match status" value="1"/>
</dbReference>
<dbReference type="PRINTS" id="PR00151">
    <property type="entry name" value="PORPHBDMNASE"/>
</dbReference>
<feature type="domain" description="Porphobilinogen deaminase C-terminal" evidence="10">
    <location>
        <begin position="228"/>
        <end position="297"/>
    </location>
</feature>
<dbReference type="GO" id="GO:0004418">
    <property type="term" value="F:hydroxymethylbilane synthase activity"/>
    <property type="evidence" value="ECO:0007669"/>
    <property type="project" value="UniProtKB-UniRule"/>
</dbReference>
<comment type="cofactor">
    <cofactor evidence="8">
        <name>dipyrromethane</name>
        <dbReference type="ChEBI" id="CHEBI:60342"/>
    </cofactor>
    <text evidence="8">Binds 1 dipyrromethane group covalently.</text>
</comment>
<evidence type="ECO:0000256" key="7">
    <source>
        <dbReference type="ARBA" id="ARBA00048169"/>
    </source>
</evidence>
<dbReference type="InterPro" id="IPR000860">
    <property type="entry name" value="HemC"/>
</dbReference>
<dbReference type="SUPFAM" id="SSF54782">
    <property type="entry name" value="Porphobilinogen deaminase (hydroxymethylbilane synthase), C-terminal domain"/>
    <property type="match status" value="1"/>
</dbReference>
<dbReference type="RefSeq" id="WP_091790739.1">
    <property type="nucleotide sequence ID" value="NZ_FNAF01000001.1"/>
</dbReference>
<feature type="modified residue" description="S-(dipyrrolylmethanemethyl)cysteine" evidence="8">
    <location>
        <position position="244"/>
    </location>
</feature>
<evidence type="ECO:0000256" key="6">
    <source>
        <dbReference type="ARBA" id="ARBA00023244"/>
    </source>
</evidence>
<dbReference type="NCBIfam" id="TIGR00212">
    <property type="entry name" value="hemC"/>
    <property type="match status" value="1"/>
</dbReference>
<dbReference type="Pfam" id="PF01379">
    <property type="entry name" value="Porphobil_deam"/>
    <property type="match status" value="1"/>
</dbReference>
<comment type="function">
    <text evidence="1 8">Tetrapolymerization of the monopyrrole PBG into the hydroxymethylbilane pre-uroporphyrinogen in several discrete steps.</text>
</comment>
<dbReference type="Proteomes" id="UP000198995">
    <property type="component" value="Unassembled WGS sequence"/>
</dbReference>
<comment type="catalytic activity">
    <reaction evidence="7 8">
        <text>4 porphobilinogen + H2O = hydroxymethylbilane + 4 NH4(+)</text>
        <dbReference type="Rhea" id="RHEA:13185"/>
        <dbReference type="ChEBI" id="CHEBI:15377"/>
        <dbReference type="ChEBI" id="CHEBI:28938"/>
        <dbReference type="ChEBI" id="CHEBI:57845"/>
        <dbReference type="ChEBI" id="CHEBI:58126"/>
        <dbReference type="EC" id="2.5.1.61"/>
    </reaction>
</comment>
<evidence type="ECO:0000256" key="5">
    <source>
        <dbReference type="ARBA" id="ARBA00022679"/>
    </source>
</evidence>
<evidence type="ECO:0000256" key="2">
    <source>
        <dbReference type="ARBA" id="ARBA00004735"/>
    </source>
</evidence>
<comment type="subunit">
    <text evidence="4 8">Monomer.</text>
</comment>
<dbReference type="GO" id="GO:0006782">
    <property type="term" value="P:protoporphyrinogen IX biosynthetic process"/>
    <property type="evidence" value="ECO:0007669"/>
    <property type="project" value="UniProtKB-UniRule"/>
</dbReference>
<dbReference type="PROSITE" id="PS00533">
    <property type="entry name" value="PORPHOBILINOGEN_DEAM"/>
    <property type="match status" value="1"/>
</dbReference>
<evidence type="ECO:0000313" key="11">
    <source>
        <dbReference type="EMBL" id="SDD04375.1"/>
    </source>
</evidence>
<dbReference type="PANTHER" id="PTHR11557:SF0">
    <property type="entry name" value="PORPHOBILINOGEN DEAMINASE"/>
    <property type="match status" value="1"/>
</dbReference>
<dbReference type="Pfam" id="PF03900">
    <property type="entry name" value="Porphobil_deamC"/>
    <property type="match status" value="1"/>
</dbReference>
<proteinExistence type="inferred from homology"/>
<dbReference type="Gene3D" id="3.40.190.10">
    <property type="entry name" value="Periplasmic binding protein-like II"/>
    <property type="match status" value="2"/>
</dbReference>
<dbReference type="FunFam" id="3.40.190.10:FF:000005">
    <property type="entry name" value="Porphobilinogen deaminase"/>
    <property type="match status" value="1"/>
</dbReference>
<gene>
    <name evidence="8" type="primary">hemC</name>
    <name evidence="11" type="ORF">SAMN04489866_10135</name>
</gene>
<sequence>MTIKKHCRVGTRSSQLALWQTRHVIVELEKRFPETAFEVIEMSTKGDRILNQALSAIGDKGLFTRDLEDAMHSGAIDFAVHSLKDMPTLLPDGLGLTAMLSREDPRDALLAKNGITDIMDLPQQAIVGTSSLRRKAQLLALRPDLDIRDLRGNVQTRIRKFTEGPFHAAILASAGLKRMEMDEHIAAYLPTEQFIPAVGQGIVVVESRLDDEDMLEMLAQVNDRSAATCAQAERAFMRRLEGGCQVPIGALAHIKDNHLTVRGFLGRVDGSEVIIKEKQGLISDAEAVGTALAEDMLSGAGQSILAAIREE</sequence>
<dbReference type="EC" id="2.5.1.61" evidence="8"/>
<dbReference type="PANTHER" id="PTHR11557">
    <property type="entry name" value="PORPHOBILINOGEN DEAMINASE"/>
    <property type="match status" value="1"/>
</dbReference>
<evidence type="ECO:0000256" key="1">
    <source>
        <dbReference type="ARBA" id="ARBA00002869"/>
    </source>
</evidence>
<dbReference type="AlphaFoldDB" id="A0A1G6RK54"/>
<dbReference type="EMBL" id="FNAF01000001">
    <property type="protein sequence ID" value="SDD04375.1"/>
    <property type="molecule type" value="Genomic_DNA"/>
</dbReference>
<dbReference type="GO" id="GO:0005737">
    <property type="term" value="C:cytoplasm"/>
    <property type="evidence" value="ECO:0007669"/>
    <property type="project" value="UniProtKB-UniRule"/>
</dbReference>
<dbReference type="InterPro" id="IPR022418">
    <property type="entry name" value="Porphobilinogen_deaminase_C"/>
</dbReference>
<reference evidence="11 12" key="1">
    <citation type="submission" date="2016-10" db="EMBL/GenBank/DDBJ databases">
        <authorList>
            <person name="de Groot N.N."/>
        </authorList>
    </citation>
    <scope>NUCLEOTIDE SEQUENCE [LARGE SCALE GENOMIC DNA]</scope>
    <source>
        <strain evidence="11 12">DSM 20475</strain>
    </source>
</reference>
<name>A0A1G6RK54_PEPNI</name>
<dbReference type="OrthoDB" id="9810298at2"/>
<comment type="miscellaneous">
    <text evidence="8">The porphobilinogen subunits are added to the dipyrromethane group.</text>
</comment>
<keyword evidence="12" id="KW-1185">Reference proteome</keyword>
<evidence type="ECO:0000259" key="10">
    <source>
        <dbReference type="Pfam" id="PF03900"/>
    </source>
</evidence>
<comment type="pathway">
    <text evidence="2">Porphyrin-containing compound metabolism; protoporphyrin-IX biosynthesis; coproporphyrinogen-III from 5-aminolevulinate: step 2/4.</text>
</comment>